<dbReference type="AlphaFoldDB" id="A0A177B3P1"/>
<keyword evidence="3" id="KW-0256">Endoplasmic reticulum</keyword>
<feature type="transmembrane region" description="Helical" evidence="6">
    <location>
        <begin position="112"/>
        <end position="137"/>
    </location>
</feature>
<comment type="subcellular location">
    <subcellularLocation>
        <location evidence="1">Endoplasmic reticulum membrane</location>
        <topology evidence="1">Multi-pass membrane protein</topology>
    </subcellularLocation>
</comment>
<evidence type="ECO:0000313" key="8">
    <source>
        <dbReference type="Proteomes" id="UP000078046"/>
    </source>
</evidence>
<protein>
    <submittedName>
        <fullName evidence="7">Uncharacterized protein</fullName>
    </submittedName>
</protein>
<evidence type="ECO:0000313" key="7">
    <source>
        <dbReference type="EMBL" id="OAF68895.1"/>
    </source>
</evidence>
<evidence type="ECO:0000256" key="1">
    <source>
        <dbReference type="ARBA" id="ARBA00004477"/>
    </source>
</evidence>
<keyword evidence="2 6" id="KW-0812">Transmembrane</keyword>
<dbReference type="EMBL" id="LWCA01000371">
    <property type="protein sequence ID" value="OAF68895.1"/>
    <property type="molecule type" value="Genomic_DNA"/>
</dbReference>
<organism evidence="7 8">
    <name type="scientific">Intoshia linei</name>
    <dbReference type="NCBI Taxonomy" id="1819745"/>
    <lineage>
        <taxon>Eukaryota</taxon>
        <taxon>Metazoa</taxon>
        <taxon>Spiralia</taxon>
        <taxon>Lophotrochozoa</taxon>
        <taxon>Mesozoa</taxon>
        <taxon>Orthonectida</taxon>
        <taxon>Rhopaluridae</taxon>
        <taxon>Intoshia</taxon>
    </lineage>
</organism>
<dbReference type="PANTHER" id="PTHR31394:SF1">
    <property type="entry name" value="TRANSMEMBRANE PROTEIN 199"/>
    <property type="match status" value="1"/>
</dbReference>
<name>A0A177B3P1_9BILA</name>
<sequence>MTYKTYVNITKLKSYFASTDQKYFQNERLVSLKEILDAYKQYGGFELSQVYKQGELVFKVDENENIKDNQELRQRIKKYTVDNENRCYNNIIKKNIDKDDSVAKQAKELNGIIVMSVTIILGFFSAFAFSFYFIFNILNINSIIPITAISLLFSMLVLIAEVYIACRFNLSS</sequence>
<reference evidence="7 8" key="1">
    <citation type="submission" date="2016-04" db="EMBL/GenBank/DDBJ databases">
        <title>The genome of Intoshia linei affirms orthonectids as highly simplified spiralians.</title>
        <authorList>
            <person name="Mikhailov K.V."/>
            <person name="Slusarev G.S."/>
            <person name="Nikitin M.A."/>
            <person name="Logacheva M.D."/>
            <person name="Penin A."/>
            <person name="Aleoshin V."/>
            <person name="Panchin Y.V."/>
        </authorList>
    </citation>
    <scope>NUCLEOTIDE SEQUENCE [LARGE SCALE GENOMIC DNA]</scope>
    <source>
        <strain evidence="7">Intl2013</strain>
        <tissue evidence="7">Whole animal</tissue>
    </source>
</reference>
<keyword evidence="8" id="KW-1185">Reference proteome</keyword>
<feature type="transmembrane region" description="Helical" evidence="6">
    <location>
        <begin position="143"/>
        <end position="166"/>
    </location>
</feature>
<evidence type="ECO:0000256" key="3">
    <source>
        <dbReference type="ARBA" id="ARBA00022824"/>
    </source>
</evidence>
<keyword evidence="4 6" id="KW-1133">Transmembrane helix</keyword>
<comment type="caution">
    <text evidence="7">The sequence shown here is derived from an EMBL/GenBank/DDBJ whole genome shotgun (WGS) entry which is preliminary data.</text>
</comment>
<dbReference type="InterPro" id="IPR021013">
    <property type="entry name" value="ATPase_Vma12"/>
</dbReference>
<keyword evidence="5 6" id="KW-0472">Membrane</keyword>
<accession>A0A177B3P1</accession>
<dbReference type="PANTHER" id="PTHR31394">
    <property type="entry name" value="TRANSMEMBRANE PROTEIN 199"/>
    <property type="match status" value="1"/>
</dbReference>
<evidence type="ECO:0000256" key="6">
    <source>
        <dbReference type="SAM" id="Phobius"/>
    </source>
</evidence>
<proteinExistence type="predicted"/>
<dbReference type="GO" id="GO:0005789">
    <property type="term" value="C:endoplasmic reticulum membrane"/>
    <property type="evidence" value="ECO:0007669"/>
    <property type="project" value="UniProtKB-SubCell"/>
</dbReference>
<evidence type="ECO:0000256" key="4">
    <source>
        <dbReference type="ARBA" id="ARBA00022989"/>
    </source>
</evidence>
<evidence type="ECO:0000256" key="5">
    <source>
        <dbReference type="ARBA" id="ARBA00023136"/>
    </source>
</evidence>
<dbReference type="Pfam" id="PF11712">
    <property type="entry name" value="Vma12"/>
    <property type="match status" value="1"/>
</dbReference>
<dbReference type="GO" id="GO:0070072">
    <property type="term" value="P:vacuolar proton-transporting V-type ATPase complex assembly"/>
    <property type="evidence" value="ECO:0007669"/>
    <property type="project" value="InterPro"/>
</dbReference>
<gene>
    <name evidence="7" type="ORF">A3Q56_03354</name>
</gene>
<evidence type="ECO:0000256" key="2">
    <source>
        <dbReference type="ARBA" id="ARBA00022692"/>
    </source>
</evidence>
<dbReference type="Proteomes" id="UP000078046">
    <property type="component" value="Unassembled WGS sequence"/>
</dbReference>